<accession>C0NXI5</accession>
<dbReference type="HOGENOM" id="CLU_1626560_0_0_1"/>
<name>C0NXI5_AJECG</name>
<dbReference type="InParanoid" id="C0NXI5"/>
<evidence type="ECO:0000313" key="1">
    <source>
        <dbReference type="EMBL" id="EEH04051.1"/>
    </source>
</evidence>
<keyword evidence="2" id="KW-1185">Reference proteome</keyword>
<evidence type="ECO:0000313" key="2">
    <source>
        <dbReference type="Proteomes" id="UP000001631"/>
    </source>
</evidence>
<proteinExistence type="predicted"/>
<dbReference type="EMBL" id="GG663375">
    <property type="protein sequence ID" value="EEH04051.1"/>
    <property type="molecule type" value="Genomic_DNA"/>
</dbReference>
<dbReference type="GeneID" id="69041193"/>
<dbReference type="AlphaFoldDB" id="C0NXI5"/>
<gene>
    <name evidence="1" type="ORF">HCBG_08177</name>
</gene>
<sequence>MSSLELVIVVLVVEPSAVRRSQRISSNLAAGCDWAEPHTMLQENSPRVYLRIPSWKIFPVLQPAWVTSSERLSKQQPKLNIKIPSRQTSTTDFWSISSSCTSIVHFHNNPRHSPQRLFLSSPTDFDRLARHKNANESTTLTFHLVDLLNYRRIISMGYGGWPK</sequence>
<organism evidence="1 2">
    <name type="scientific">Ajellomyces capsulatus (strain G186AR / H82 / ATCC MYA-2454 / RMSCC 2432)</name>
    <name type="common">Darling's disease fungus</name>
    <name type="synonym">Histoplasma capsulatum</name>
    <dbReference type="NCBI Taxonomy" id="447093"/>
    <lineage>
        <taxon>Eukaryota</taxon>
        <taxon>Fungi</taxon>
        <taxon>Dikarya</taxon>
        <taxon>Ascomycota</taxon>
        <taxon>Pezizomycotina</taxon>
        <taxon>Eurotiomycetes</taxon>
        <taxon>Eurotiomycetidae</taxon>
        <taxon>Onygenales</taxon>
        <taxon>Ajellomycetaceae</taxon>
        <taxon>Histoplasma</taxon>
    </lineage>
</organism>
<reference evidence="1" key="1">
    <citation type="submission" date="2009-02" db="EMBL/GenBank/DDBJ databases">
        <title>The Genome Sequence of Ajellomyces capsulatus strain G186AR.</title>
        <authorList>
            <consortium name="The Broad Institute Genome Sequencing Platform"/>
            <person name="Champion M."/>
            <person name="Cuomo C."/>
            <person name="Ma L.-J."/>
            <person name="Henn M.R."/>
            <person name="Sil A."/>
            <person name="Goldman B."/>
            <person name="Young S.K."/>
            <person name="Kodira C.D."/>
            <person name="Zeng Q."/>
            <person name="Koehrsen M."/>
            <person name="Alvarado L."/>
            <person name="Berlin A."/>
            <person name="Borenstein D."/>
            <person name="Chen Z."/>
            <person name="Engels R."/>
            <person name="Freedman E."/>
            <person name="Gellesch M."/>
            <person name="Goldberg J."/>
            <person name="Griggs A."/>
            <person name="Gujja S."/>
            <person name="Heiman D."/>
            <person name="Hepburn T."/>
            <person name="Howarth C."/>
            <person name="Jen D."/>
            <person name="Larson L."/>
            <person name="Lewis B."/>
            <person name="Mehta T."/>
            <person name="Park D."/>
            <person name="Pearson M."/>
            <person name="Roberts A."/>
            <person name="Saif S."/>
            <person name="Shea T."/>
            <person name="Shenoy N."/>
            <person name="Sisk P."/>
            <person name="Stolte C."/>
            <person name="Sykes S."/>
            <person name="Walk T."/>
            <person name="White J."/>
            <person name="Yandava C."/>
            <person name="Klein B."/>
            <person name="McEwen J.G."/>
            <person name="Puccia R."/>
            <person name="Goldman G.H."/>
            <person name="Felipe M.S."/>
            <person name="Nino-Vega G."/>
            <person name="San-Blas G."/>
            <person name="Taylor J."/>
            <person name="Mendoza L."/>
            <person name="Galagan J."/>
            <person name="Nusbaum C."/>
            <person name="Birren B."/>
        </authorList>
    </citation>
    <scope>NUCLEOTIDE SEQUENCE</scope>
    <source>
        <strain evidence="1">G186AR</strain>
    </source>
</reference>
<dbReference type="Proteomes" id="UP000001631">
    <property type="component" value="Unassembled WGS sequence"/>
</dbReference>
<dbReference type="RefSeq" id="XP_045284532.1">
    <property type="nucleotide sequence ID" value="XM_045435226.1"/>
</dbReference>
<protein>
    <submittedName>
        <fullName evidence="1">Uncharacterized protein</fullName>
    </submittedName>
</protein>